<reference evidence="2 3" key="1">
    <citation type="submission" date="2020-04" db="EMBL/GenBank/DDBJ databases">
        <authorList>
            <person name="Laetsch R D."/>
            <person name="Stevens L."/>
            <person name="Kumar S."/>
            <person name="Blaxter L. M."/>
        </authorList>
    </citation>
    <scope>NUCLEOTIDE SEQUENCE [LARGE SCALE GENOMIC DNA]</scope>
</reference>
<organism evidence="2 3">
    <name type="scientific">Caenorhabditis bovis</name>
    <dbReference type="NCBI Taxonomy" id="2654633"/>
    <lineage>
        <taxon>Eukaryota</taxon>
        <taxon>Metazoa</taxon>
        <taxon>Ecdysozoa</taxon>
        <taxon>Nematoda</taxon>
        <taxon>Chromadorea</taxon>
        <taxon>Rhabditida</taxon>
        <taxon>Rhabditina</taxon>
        <taxon>Rhabditomorpha</taxon>
        <taxon>Rhabditoidea</taxon>
        <taxon>Rhabditidae</taxon>
        <taxon>Peloderinae</taxon>
        <taxon>Caenorhabditis</taxon>
    </lineage>
</organism>
<dbReference type="OrthoDB" id="5874823at2759"/>
<feature type="compositionally biased region" description="Polar residues" evidence="1">
    <location>
        <begin position="151"/>
        <end position="172"/>
    </location>
</feature>
<protein>
    <submittedName>
        <fullName evidence="2">Uncharacterized protein</fullName>
    </submittedName>
</protein>
<keyword evidence="3" id="KW-1185">Reference proteome</keyword>
<feature type="region of interest" description="Disordered" evidence="1">
    <location>
        <begin position="124"/>
        <end position="173"/>
    </location>
</feature>
<proteinExistence type="predicted"/>
<comment type="caution">
    <text evidence="2">The sequence shown here is derived from an EMBL/GenBank/DDBJ whole genome shotgun (WGS) entry which is preliminary data.</text>
</comment>
<sequence length="258" mass="28122">MKEIWNTKIGGFSGCSPKRVPMRCSDLKRAVEDVVLRPDENRVADLRKRDTLAALDLCQLEPSPSASAAPDVTASTMNACSCSSEVVGAATSTVVMADSTARPPPPLCASSSLDAIMCRPQPSVLHRHSAGGSRRQSRVYSTLSSKRKRSNSLTNYQKSQSLSVSLPPSARTTPHRFVNEEDAFRNSIVSSDSHSSVSRSDDYTNGFVLEEEEAPIPEHPSLMHSNNSTCSSSSSYNAFTAFRTPKNYDFEDDMMDCD</sequence>
<dbReference type="Proteomes" id="UP000494206">
    <property type="component" value="Unassembled WGS sequence"/>
</dbReference>
<evidence type="ECO:0000313" key="2">
    <source>
        <dbReference type="EMBL" id="CAB3402114.1"/>
    </source>
</evidence>
<gene>
    <name evidence="2" type="ORF">CBOVIS_LOCUS4776</name>
</gene>
<dbReference type="EMBL" id="CADEPM010000003">
    <property type="protein sequence ID" value="CAB3402114.1"/>
    <property type="molecule type" value="Genomic_DNA"/>
</dbReference>
<evidence type="ECO:0000256" key="1">
    <source>
        <dbReference type="SAM" id="MobiDB-lite"/>
    </source>
</evidence>
<name>A0A8S1EMV0_9PELO</name>
<evidence type="ECO:0000313" key="3">
    <source>
        <dbReference type="Proteomes" id="UP000494206"/>
    </source>
</evidence>
<accession>A0A8S1EMV0</accession>
<dbReference type="AlphaFoldDB" id="A0A8S1EMV0"/>